<keyword evidence="2" id="KW-0472">Membrane</keyword>
<feature type="region of interest" description="Disordered" evidence="1">
    <location>
        <begin position="1"/>
        <end position="35"/>
    </location>
</feature>
<dbReference type="InterPro" id="IPR015943">
    <property type="entry name" value="WD40/YVTN_repeat-like_dom_sf"/>
</dbReference>
<reference evidence="4 5" key="1">
    <citation type="submission" date="2021-09" db="EMBL/GenBank/DDBJ databases">
        <title>Isoptericola luteus sp. nov., a novel bacterium isolated from Harbin, the capital city of Heilongjiang province.</title>
        <authorList>
            <person name="Li J."/>
        </authorList>
    </citation>
    <scope>NUCLEOTIDE SEQUENCE [LARGE SCALE GENOMIC DNA]</scope>
    <source>
        <strain evidence="4 5">NEAU-Y5</strain>
    </source>
</reference>
<feature type="transmembrane region" description="Helical" evidence="2">
    <location>
        <begin position="66"/>
        <end position="85"/>
    </location>
</feature>
<evidence type="ECO:0000313" key="4">
    <source>
        <dbReference type="EMBL" id="MCA5895028.1"/>
    </source>
</evidence>
<keyword evidence="2" id="KW-0812">Transmembrane</keyword>
<sequence length="552" mass="56732">MPPKSRRSVRLASFELVPDDEPGTPDDAPPAPDDDPRVVDVLRARAAALWSRLAARWRRLSRRQRAAVAGATCLVLVGATTAVVLPGRLEERGDRWRAAAVAGLPGSVADLSAPLARTWDLDAGVDEGFGRDLGGDAEPAVALSDGGMVVTGRVTVAAIDAATGAQRWAYDAVAMPTCGPGQGGLDLVTARVDMVTCLDGGTQDRTAVVLDNRGVVLGSRPLGPVTDSRNRQHSEGPLVWPAADGTIAVVEQSSEVIVPMTEDTPGEKTLRALRAAGWEDPTLRVEDAITGEVLAEATVRLRAHDLAGCGVTETGGAPELSLLPSVSTSPSLTVLRVCDVAAAVTADGTVLDLPSNVVRTAQLPTGAAVLHGTTSTYLDDAGATVATAPGPGSLLQTDDDPDGPLLSATFMEGGSGTVTATDRAGGRLWATPVEGLGTVLARVAGTVVVSAHADVVGLDAASGRVLWTVPGVLDVADGTVTHHAGTVTDGTRLLVAVVDERGARPRLVALDLRDGSTVWEGSPGEGGFSWLFAVDGHPVYLAQDWTTVRGLG</sequence>
<organism evidence="4 5">
    <name type="scientific">Isoptericola luteus</name>
    <dbReference type="NCBI Taxonomy" id="2879484"/>
    <lineage>
        <taxon>Bacteria</taxon>
        <taxon>Bacillati</taxon>
        <taxon>Actinomycetota</taxon>
        <taxon>Actinomycetes</taxon>
        <taxon>Micrococcales</taxon>
        <taxon>Promicromonosporaceae</taxon>
        <taxon>Isoptericola</taxon>
    </lineage>
</organism>
<proteinExistence type="predicted"/>
<keyword evidence="5" id="KW-1185">Reference proteome</keyword>
<evidence type="ECO:0000313" key="5">
    <source>
        <dbReference type="Proteomes" id="UP001319870"/>
    </source>
</evidence>
<name>A0ABS7ZJ51_9MICO</name>
<keyword evidence="2" id="KW-1133">Transmembrane helix</keyword>
<dbReference type="InterPro" id="IPR018391">
    <property type="entry name" value="PQQ_b-propeller_rpt"/>
</dbReference>
<protein>
    <submittedName>
        <fullName evidence="4">PQQ-binding-like beta-propeller repeat protein</fullName>
    </submittedName>
</protein>
<accession>A0ABS7ZJ51</accession>
<dbReference type="InterPro" id="IPR011047">
    <property type="entry name" value="Quinoprotein_ADH-like_sf"/>
</dbReference>
<dbReference type="SMART" id="SM00564">
    <property type="entry name" value="PQQ"/>
    <property type="match status" value="4"/>
</dbReference>
<comment type="caution">
    <text evidence="4">The sequence shown here is derived from an EMBL/GenBank/DDBJ whole genome shotgun (WGS) entry which is preliminary data.</text>
</comment>
<dbReference type="Proteomes" id="UP001319870">
    <property type="component" value="Unassembled WGS sequence"/>
</dbReference>
<dbReference type="Gene3D" id="2.130.10.10">
    <property type="entry name" value="YVTN repeat-like/Quinoprotein amine dehydrogenase"/>
    <property type="match status" value="1"/>
</dbReference>
<dbReference type="RefSeq" id="WP_225566762.1">
    <property type="nucleotide sequence ID" value="NZ_JAIXCQ010000016.1"/>
</dbReference>
<gene>
    <name evidence="4" type="ORF">LEP48_16990</name>
</gene>
<dbReference type="EMBL" id="JAIXCQ010000016">
    <property type="protein sequence ID" value="MCA5895028.1"/>
    <property type="molecule type" value="Genomic_DNA"/>
</dbReference>
<feature type="domain" description="Pyrrolo-quinoline quinone repeat" evidence="3">
    <location>
        <begin position="415"/>
        <end position="522"/>
    </location>
</feature>
<evidence type="ECO:0000259" key="3">
    <source>
        <dbReference type="Pfam" id="PF13360"/>
    </source>
</evidence>
<dbReference type="Pfam" id="PF13360">
    <property type="entry name" value="PQQ_2"/>
    <property type="match status" value="1"/>
</dbReference>
<dbReference type="SUPFAM" id="SSF50998">
    <property type="entry name" value="Quinoprotein alcohol dehydrogenase-like"/>
    <property type="match status" value="1"/>
</dbReference>
<evidence type="ECO:0000256" key="2">
    <source>
        <dbReference type="SAM" id="Phobius"/>
    </source>
</evidence>
<evidence type="ECO:0000256" key="1">
    <source>
        <dbReference type="SAM" id="MobiDB-lite"/>
    </source>
</evidence>
<dbReference type="InterPro" id="IPR002372">
    <property type="entry name" value="PQQ_rpt_dom"/>
</dbReference>